<reference evidence="2" key="1">
    <citation type="journal article" date="2023" name="Mol. Phylogenet. Evol.">
        <title>Genome-scale phylogeny and comparative genomics of the fungal order Sordariales.</title>
        <authorList>
            <person name="Hensen N."/>
            <person name="Bonometti L."/>
            <person name="Westerberg I."/>
            <person name="Brannstrom I.O."/>
            <person name="Guillou S."/>
            <person name="Cros-Aarteil S."/>
            <person name="Calhoun S."/>
            <person name="Haridas S."/>
            <person name="Kuo A."/>
            <person name="Mondo S."/>
            <person name="Pangilinan J."/>
            <person name="Riley R."/>
            <person name="LaButti K."/>
            <person name="Andreopoulos B."/>
            <person name="Lipzen A."/>
            <person name="Chen C."/>
            <person name="Yan M."/>
            <person name="Daum C."/>
            <person name="Ng V."/>
            <person name="Clum A."/>
            <person name="Steindorff A."/>
            <person name="Ohm R.A."/>
            <person name="Martin F."/>
            <person name="Silar P."/>
            <person name="Natvig D.O."/>
            <person name="Lalanne C."/>
            <person name="Gautier V."/>
            <person name="Ament-Velasquez S.L."/>
            <person name="Kruys A."/>
            <person name="Hutchinson M.I."/>
            <person name="Powell A.J."/>
            <person name="Barry K."/>
            <person name="Miller A.N."/>
            <person name="Grigoriev I.V."/>
            <person name="Debuchy R."/>
            <person name="Gladieux P."/>
            <person name="Hiltunen Thoren M."/>
            <person name="Johannesson H."/>
        </authorList>
    </citation>
    <scope>NUCLEOTIDE SEQUENCE</scope>
    <source>
        <strain evidence="2">CBS 232.78</strain>
    </source>
</reference>
<dbReference type="EMBL" id="JAULSW010000004">
    <property type="protein sequence ID" value="KAK3386160.1"/>
    <property type="molecule type" value="Genomic_DNA"/>
</dbReference>
<feature type="domain" description="DUF6604" evidence="1">
    <location>
        <begin position="16"/>
        <end position="234"/>
    </location>
</feature>
<proteinExistence type="predicted"/>
<name>A0AAE0NRH6_9PEZI</name>
<dbReference type="Proteomes" id="UP001285441">
    <property type="component" value="Unassembled WGS sequence"/>
</dbReference>
<accession>A0AAE0NRH6</accession>
<reference evidence="2" key="2">
    <citation type="submission" date="2023-06" db="EMBL/GenBank/DDBJ databases">
        <authorList>
            <consortium name="Lawrence Berkeley National Laboratory"/>
            <person name="Haridas S."/>
            <person name="Hensen N."/>
            <person name="Bonometti L."/>
            <person name="Westerberg I."/>
            <person name="Brannstrom I.O."/>
            <person name="Guillou S."/>
            <person name="Cros-Aarteil S."/>
            <person name="Calhoun S."/>
            <person name="Kuo A."/>
            <person name="Mondo S."/>
            <person name="Pangilinan J."/>
            <person name="Riley R."/>
            <person name="LaButti K."/>
            <person name="Andreopoulos B."/>
            <person name="Lipzen A."/>
            <person name="Chen C."/>
            <person name="Yanf M."/>
            <person name="Daum C."/>
            <person name="Ng V."/>
            <person name="Clum A."/>
            <person name="Steindorff A."/>
            <person name="Ohm R."/>
            <person name="Martin F."/>
            <person name="Silar P."/>
            <person name="Natvig D."/>
            <person name="Lalanne C."/>
            <person name="Gautier V."/>
            <person name="Ament-velasquez S.L."/>
            <person name="Kruys A."/>
            <person name="Hutchinson M.I."/>
            <person name="Powell A.J."/>
            <person name="Barry K."/>
            <person name="Miller A.N."/>
            <person name="Grigoriev I.V."/>
            <person name="Debuchy R."/>
            <person name="Gladieux P."/>
            <person name="Thoren M.H."/>
            <person name="Johannesson H."/>
        </authorList>
    </citation>
    <scope>NUCLEOTIDE SEQUENCE</scope>
    <source>
        <strain evidence="2">CBS 232.78</strain>
    </source>
</reference>
<dbReference type="AlphaFoldDB" id="A0AAE0NRH6"/>
<dbReference type="InterPro" id="IPR046539">
    <property type="entry name" value="DUF6604"/>
</dbReference>
<comment type="caution">
    <text evidence="2">The sequence shown here is derived from an EMBL/GenBank/DDBJ whole genome shotgun (WGS) entry which is preliminary data.</text>
</comment>
<sequence>MEAEAAAAETVPESTSEAKPAPYILAIHDFVPLAKFLVQNREWPVTVPSTVLTVLDGLIKARAGVSAQLREHDAKTDSKSDKSHSHFVVVLKCVQNILKPCMVTTDAKASADKAVGRNLATDESSEVKFASRFDGFSVDEPSEQFLSTPPAKTPANTADGKGVEVVYEAEPANSGEDILFATAMLMNDLNNLRSHVRDIWKRVERGHGECDAATAAIVTDHDIGLGDRLIQELAPLHENFENCIIGAVRQIYKTSCLNAEFTKDQLSETSEAADFNLGTYDIADENFIAVTCFVTRIAEIVRKTVRPSFVGLPPTARDEYPRKFDLQFGGVDIAVYARGNRGRNGDVSKRSVRCKKIKGDGPKVSMDVYTGYQQSSKFVILYCEEDTENLASRIGLWEVKIDE</sequence>
<gene>
    <name evidence="2" type="ORF">B0H63DRAFT_523480</name>
</gene>
<evidence type="ECO:0000313" key="3">
    <source>
        <dbReference type="Proteomes" id="UP001285441"/>
    </source>
</evidence>
<evidence type="ECO:0000259" key="1">
    <source>
        <dbReference type="Pfam" id="PF20253"/>
    </source>
</evidence>
<organism evidence="2 3">
    <name type="scientific">Podospora didyma</name>
    <dbReference type="NCBI Taxonomy" id="330526"/>
    <lineage>
        <taxon>Eukaryota</taxon>
        <taxon>Fungi</taxon>
        <taxon>Dikarya</taxon>
        <taxon>Ascomycota</taxon>
        <taxon>Pezizomycotina</taxon>
        <taxon>Sordariomycetes</taxon>
        <taxon>Sordariomycetidae</taxon>
        <taxon>Sordariales</taxon>
        <taxon>Podosporaceae</taxon>
        <taxon>Podospora</taxon>
    </lineage>
</organism>
<protein>
    <recommendedName>
        <fullName evidence="1">DUF6604 domain-containing protein</fullName>
    </recommendedName>
</protein>
<keyword evidence="3" id="KW-1185">Reference proteome</keyword>
<evidence type="ECO:0000313" key="2">
    <source>
        <dbReference type="EMBL" id="KAK3386160.1"/>
    </source>
</evidence>
<dbReference type="PANTHER" id="PTHR38795:SF1">
    <property type="entry name" value="DUF6604 DOMAIN-CONTAINING PROTEIN"/>
    <property type="match status" value="1"/>
</dbReference>
<dbReference type="Pfam" id="PF20253">
    <property type="entry name" value="DUF6604"/>
    <property type="match status" value="1"/>
</dbReference>
<dbReference type="PANTHER" id="PTHR38795">
    <property type="entry name" value="DUF6604 DOMAIN-CONTAINING PROTEIN"/>
    <property type="match status" value="1"/>
</dbReference>